<dbReference type="STRING" id="1196353.SAMN05444921_109234"/>
<dbReference type="Proteomes" id="UP000199063">
    <property type="component" value="Unassembled WGS sequence"/>
</dbReference>
<dbReference type="InterPro" id="IPR002347">
    <property type="entry name" value="SDR_fam"/>
</dbReference>
<name>A0A1G9U1L0_9ACTN</name>
<dbReference type="InterPro" id="IPR036291">
    <property type="entry name" value="NAD(P)-bd_dom_sf"/>
</dbReference>
<gene>
    <name evidence="1" type="ORF">SAMN05444921_109234</name>
</gene>
<dbReference type="Pfam" id="PF13561">
    <property type="entry name" value="adh_short_C2"/>
    <property type="match status" value="1"/>
</dbReference>
<dbReference type="EMBL" id="FNHI01000009">
    <property type="protein sequence ID" value="SDM53762.1"/>
    <property type="molecule type" value="Genomic_DNA"/>
</dbReference>
<dbReference type="AlphaFoldDB" id="A0A1G9U1L0"/>
<sequence length="114" mass="11545">MTSRDGLGWPSRPALAAESGALVSVARSLALKLGRTGTTVNVVAALPPEGSPLRGAGRPENTHLYEPEALAPQPVTAQDIAETAASLLDGRSGYVTGQVLYCCGGASLLSSLSV</sequence>
<dbReference type="SUPFAM" id="SSF51735">
    <property type="entry name" value="NAD(P)-binding Rossmann-fold domains"/>
    <property type="match status" value="1"/>
</dbReference>
<reference evidence="2" key="1">
    <citation type="submission" date="2016-10" db="EMBL/GenBank/DDBJ databases">
        <authorList>
            <person name="Varghese N."/>
            <person name="Submissions S."/>
        </authorList>
    </citation>
    <scope>NUCLEOTIDE SEQUENCE [LARGE SCALE GENOMIC DNA]</scope>
    <source>
        <strain evidence="2">CGMCC 4.7042</strain>
    </source>
</reference>
<evidence type="ECO:0000313" key="2">
    <source>
        <dbReference type="Proteomes" id="UP000199063"/>
    </source>
</evidence>
<dbReference type="Gene3D" id="3.40.50.720">
    <property type="entry name" value="NAD(P)-binding Rossmann-like Domain"/>
    <property type="match status" value="1"/>
</dbReference>
<evidence type="ECO:0000313" key="1">
    <source>
        <dbReference type="EMBL" id="SDM53762.1"/>
    </source>
</evidence>
<protein>
    <submittedName>
        <fullName evidence="1">Enoyl-(Acyl carrier protein) reductase</fullName>
    </submittedName>
</protein>
<proteinExistence type="predicted"/>
<organism evidence="1 2">
    <name type="scientific">Streptomyces wuyuanensis</name>
    <dbReference type="NCBI Taxonomy" id="1196353"/>
    <lineage>
        <taxon>Bacteria</taxon>
        <taxon>Bacillati</taxon>
        <taxon>Actinomycetota</taxon>
        <taxon>Actinomycetes</taxon>
        <taxon>Kitasatosporales</taxon>
        <taxon>Streptomycetaceae</taxon>
        <taxon>Streptomyces</taxon>
    </lineage>
</organism>
<keyword evidence="2" id="KW-1185">Reference proteome</keyword>
<accession>A0A1G9U1L0</accession>